<feature type="transmembrane region" description="Helical" evidence="1">
    <location>
        <begin position="21"/>
        <end position="39"/>
    </location>
</feature>
<keyword evidence="3" id="KW-1185">Reference proteome</keyword>
<gene>
    <name evidence="2" type="ORF">NX784_16320</name>
</gene>
<accession>A0ABT1ZTH6</accession>
<sequence length="76" mass="8432">MIKRLIIWPPQRREMRVSINLMIKSFLVTMLIGSALTPLGPLNSTVPDAATVVRHGTGEGDGIAVRRRHTTHIGEF</sequence>
<evidence type="ECO:0000313" key="2">
    <source>
        <dbReference type="EMBL" id="MCS0583156.1"/>
    </source>
</evidence>
<reference evidence="2 3" key="1">
    <citation type="submission" date="2022-08" db="EMBL/GenBank/DDBJ databases">
        <title>Reclassification of Massilia species as members of the genera Telluria, Duganella, Pseudoduganella, Mokoshia gen. nov. and Zemynaea gen. nov. using orthogonal and non-orthogonal genome-based approaches.</title>
        <authorList>
            <person name="Bowman J.P."/>
        </authorList>
    </citation>
    <scope>NUCLEOTIDE SEQUENCE [LARGE SCALE GENOMIC DNA]</scope>
    <source>
        <strain evidence="2 3">JCM 31316</strain>
    </source>
</reference>
<keyword evidence="1" id="KW-0472">Membrane</keyword>
<dbReference type="Proteomes" id="UP001204151">
    <property type="component" value="Unassembled WGS sequence"/>
</dbReference>
<evidence type="ECO:0000256" key="1">
    <source>
        <dbReference type="SAM" id="Phobius"/>
    </source>
</evidence>
<keyword evidence="1" id="KW-1133">Transmembrane helix</keyword>
<organism evidence="2 3">
    <name type="scientific">Massilia pinisoli</name>
    <dbReference type="NCBI Taxonomy" id="1772194"/>
    <lineage>
        <taxon>Bacteria</taxon>
        <taxon>Pseudomonadati</taxon>
        <taxon>Pseudomonadota</taxon>
        <taxon>Betaproteobacteria</taxon>
        <taxon>Burkholderiales</taxon>
        <taxon>Oxalobacteraceae</taxon>
        <taxon>Telluria group</taxon>
        <taxon>Massilia</taxon>
    </lineage>
</organism>
<dbReference type="RefSeq" id="WP_258817741.1">
    <property type="nucleotide sequence ID" value="NZ_JANUGW010000011.1"/>
</dbReference>
<keyword evidence="1" id="KW-0812">Transmembrane</keyword>
<evidence type="ECO:0000313" key="3">
    <source>
        <dbReference type="Proteomes" id="UP001204151"/>
    </source>
</evidence>
<comment type="caution">
    <text evidence="2">The sequence shown here is derived from an EMBL/GenBank/DDBJ whole genome shotgun (WGS) entry which is preliminary data.</text>
</comment>
<protein>
    <submittedName>
        <fullName evidence="2">Uncharacterized protein</fullName>
    </submittedName>
</protein>
<proteinExistence type="predicted"/>
<dbReference type="EMBL" id="JANUGW010000011">
    <property type="protein sequence ID" value="MCS0583156.1"/>
    <property type="molecule type" value="Genomic_DNA"/>
</dbReference>
<name>A0ABT1ZTH6_9BURK</name>